<evidence type="ECO:0000256" key="1">
    <source>
        <dbReference type="SAM" id="Phobius"/>
    </source>
</evidence>
<keyword evidence="1" id="KW-0812">Transmembrane</keyword>
<protein>
    <submittedName>
        <fullName evidence="2">Gas vesicle protein</fullName>
    </submittedName>
</protein>
<keyword evidence="1" id="KW-0472">Membrane</keyword>
<evidence type="ECO:0000313" key="3">
    <source>
        <dbReference type="Proteomes" id="UP000199656"/>
    </source>
</evidence>
<keyword evidence="3" id="KW-1185">Reference proteome</keyword>
<feature type="transmembrane region" description="Helical" evidence="1">
    <location>
        <begin position="6"/>
        <end position="25"/>
    </location>
</feature>
<dbReference type="PANTHER" id="PTHR35792">
    <property type="entry name" value="GENERAL STRESS PROTEIN"/>
    <property type="match status" value="1"/>
</dbReference>
<evidence type="ECO:0000313" key="2">
    <source>
        <dbReference type="EMBL" id="SDZ93064.1"/>
    </source>
</evidence>
<dbReference type="RefSeq" id="WP_089757717.1">
    <property type="nucleotide sequence ID" value="NZ_BKAT01000015.1"/>
</dbReference>
<sequence length="100" mass="11174">MSTTKFLAGVLAGLTTGIAIGLLTAPESGNNTRRKIKNTADDWRHKINGLVGRSQEDLSDLKEVFEHEIAGLQDDARQRVLKLINRSQHTFNRFKRDALS</sequence>
<reference evidence="3" key="1">
    <citation type="submission" date="2016-10" db="EMBL/GenBank/DDBJ databases">
        <authorList>
            <person name="Varghese N."/>
            <person name="Submissions S."/>
        </authorList>
    </citation>
    <scope>NUCLEOTIDE SEQUENCE [LARGE SCALE GENOMIC DNA]</scope>
    <source>
        <strain evidence="3">DSM 23920</strain>
    </source>
</reference>
<dbReference type="Pfam" id="PF12732">
    <property type="entry name" value="YtxH"/>
    <property type="match status" value="1"/>
</dbReference>
<keyword evidence="1" id="KW-1133">Transmembrane helix</keyword>
<dbReference type="Proteomes" id="UP000199656">
    <property type="component" value="Unassembled WGS sequence"/>
</dbReference>
<gene>
    <name evidence="2" type="ORF">SAMN05660909_00202</name>
</gene>
<dbReference type="OrthoDB" id="676093at2"/>
<proteinExistence type="predicted"/>
<dbReference type="EMBL" id="FNRL01000001">
    <property type="protein sequence ID" value="SDZ93064.1"/>
    <property type="molecule type" value="Genomic_DNA"/>
</dbReference>
<name>A0A1H3X351_9BACT</name>
<accession>A0A1H3X351</accession>
<dbReference type="PANTHER" id="PTHR35792:SF1">
    <property type="entry name" value="SLL0268 PROTEIN"/>
    <property type="match status" value="1"/>
</dbReference>
<organism evidence="2 3">
    <name type="scientific">Chitinophaga terrae</name>
    <name type="common">ex Kim and Jung 2007</name>
    <dbReference type="NCBI Taxonomy" id="408074"/>
    <lineage>
        <taxon>Bacteria</taxon>
        <taxon>Pseudomonadati</taxon>
        <taxon>Bacteroidota</taxon>
        <taxon>Chitinophagia</taxon>
        <taxon>Chitinophagales</taxon>
        <taxon>Chitinophagaceae</taxon>
        <taxon>Chitinophaga</taxon>
    </lineage>
</organism>
<dbReference type="STRING" id="408074.SAMN05660909_00202"/>
<dbReference type="AlphaFoldDB" id="A0A1H3X351"/>
<dbReference type="InterPro" id="IPR052928">
    <property type="entry name" value="Desiccation-related_membrane"/>
</dbReference>
<dbReference type="InterPro" id="IPR024623">
    <property type="entry name" value="YtxH"/>
</dbReference>